<dbReference type="InterPro" id="IPR012440">
    <property type="entry name" value="DUF1641"/>
</dbReference>
<dbReference type="AlphaFoldDB" id="A0ABD6CWP9"/>
<keyword evidence="3" id="KW-1185">Reference proteome</keyword>
<dbReference type="Proteomes" id="UP001597075">
    <property type="component" value="Unassembled WGS sequence"/>
</dbReference>
<dbReference type="RefSeq" id="WP_256406560.1">
    <property type="nucleotide sequence ID" value="NZ_CP187152.1"/>
</dbReference>
<name>A0ABD6CWP9_9EURY</name>
<evidence type="ECO:0000313" key="3">
    <source>
        <dbReference type="Proteomes" id="UP001597075"/>
    </source>
</evidence>
<dbReference type="Pfam" id="PF07849">
    <property type="entry name" value="DUF1641"/>
    <property type="match status" value="1"/>
</dbReference>
<comment type="caution">
    <text evidence="2">The sequence shown here is derived from an EMBL/GenBank/DDBJ whole genome shotgun (WGS) entry which is preliminary data.</text>
</comment>
<gene>
    <name evidence="2" type="ORF">ACFSBJ_03395</name>
</gene>
<evidence type="ECO:0000256" key="1">
    <source>
        <dbReference type="SAM" id="MobiDB-lite"/>
    </source>
</evidence>
<sequence length="245" mass="25545">MAKPTDTYPETATHGATKRETNGEGDAALQESLSAHGETLAEALETTDELQDALTTAILIAASADEEELDHITSSAANLVEAADGLSTDGAAALATDLGNNAEELSPALDSVLDLQREGHLDDLVAIATAFTKSLSPEEVEELSTMLEKNGGELVGALDTVLELQREDHLDGLVSLATTFSTLDVGEDTAQGVNTFLASVGDAQREAEPVGLFGMLRALGGRDARAGLGYLLALLKSQGRRISDR</sequence>
<dbReference type="EMBL" id="JBHUDL010000005">
    <property type="protein sequence ID" value="MFD1632787.1"/>
    <property type="molecule type" value="Genomic_DNA"/>
</dbReference>
<organism evidence="2 3">
    <name type="scientific">Haloplanus ruber</name>
    <dbReference type="NCBI Taxonomy" id="869892"/>
    <lineage>
        <taxon>Archaea</taxon>
        <taxon>Methanobacteriati</taxon>
        <taxon>Methanobacteriota</taxon>
        <taxon>Stenosarchaea group</taxon>
        <taxon>Halobacteria</taxon>
        <taxon>Halobacteriales</taxon>
        <taxon>Haloferacaceae</taxon>
        <taxon>Haloplanus</taxon>
    </lineage>
</organism>
<proteinExistence type="predicted"/>
<accession>A0ABD6CWP9</accession>
<protein>
    <submittedName>
        <fullName evidence="2">DUF1641 domain-containing protein</fullName>
    </submittedName>
</protein>
<reference evidence="2 3" key="1">
    <citation type="journal article" date="2019" name="Int. J. Syst. Evol. Microbiol.">
        <title>The Global Catalogue of Microorganisms (GCM) 10K type strain sequencing project: providing services to taxonomists for standard genome sequencing and annotation.</title>
        <authorList>
            <consortium name="The Broad Institute Genomics Platform"/>
            <consortium name="The Broad Institute Genome Sequencing Center for Infectious Disease"/>
            <person name="Wu L."/>
            <person name="Ma J."/>
        </authorList>
    </citation>
    <scope>NUCLEOTIDE SEQUENCE [LARGE SCALE GENOMIC DNA]</scope>
    <source>
        <strain evidence="2 3">CGMCC 1.10594</strain>
    </source>
</reference>
<evidence type="ECO:0000313" key="2">
    <source>
        <dbReference type="EMBL" id="MFD1632787.1"/>
    </source>
</evidence>
<feature type="region of interest" description="Disordered" evidence="1">
    <location>
        <begin position="1"/>
        <end position="23"/>
    </location>
</feature>